<organism evidence="2 3">
    <name type="scientific">Actinocorallia libanotica</name>
    <dbReference type="NCBI Taxonomy" id="46162"/>
    <lineage>
        <taxon>Bacteria</taxon>
        <taxon>Bacillati</taxon>
        <taxon>Actinomycetota</taxon>
        <taxon>Actinomycetes</taxon>
        <taxon>Streptosporangiales</taxon>
        <taxon>Thermomonosporaceae</taxon>
        <taxon>Actinocorallia</taxon>
    </lineage>
</organism>
<dbReference type="InterPro" id="IPR000073">
    <property type="entry name" value="AB_hydrolase_1"/>
</dbReference>
<gene>
    <name evidence="2" type="ORF">GCM10009550_18820</name>
</gene>
<proteinExistence type="predicted"/>
<dbReference type="InterPro" id="IPR050266">
    <property type="entry name" value="AB_hydrolase_sf"/>
</dbReference>
<evidence type="ECO:0000313" key="3">
    <source>
        <dbReference type="Proteomes" id="UP001500665"/>
    </source>
</evidence>
<evidence type="ECO:0000259" key="1">
    <source>
        <dbReference type="Pfam" id="PF00561"/>
    </source>
</evidence>
<name>A0ABN1QNG8_9ACTN</name>
<sequence length="259" mass="28472">MLAYERVGTGEPLVLLHGLAHRRQGWYPVLDRLTERREVVLVDLPGHGASPELAPGAPTETMRKEVRLLIDHLGLDRPHVAGNSLGGRLSLELAAEGAVRSATALSPAGFWNSGAEFAYTRALFRTVTSLAGRLETRSERLLATRAGRALAFGWIHARPHTALPDLALGDFQGLLRALPTIERFIEDREPLHAAIPRDVPVTIAWGWLDLVLPLHQASEARRRLPHARHFRLPACGHVPMVDDPALVAKLLLRGSEPVR</sequence>
<dbReference type="Pfam" id="PF00561">
    <property type="entry name" value="Abhydrolase_1"/>
    <property type="match status" value="1"/>
</dbReference>
<protein>
    <submittedName>
        <fullName evidence="2">Alpha/beta fold hydrolase</fullName>
    </submittedName>
</protein>
<evidence type="ECO:0000313" key="2">
    <source>
        <dbReference type="EMBL" id="GAA0945241.1"/>
    </source>
</evidence>
<accession>A0ABN1QNG8</accession>
<dbReference type="GO" id="GO:0016787">
    <property type="term" value="F:hydrolase activity"/>
    <property type="evidence" value="ECO:0007669"/>
    <property type="project" value="UniProtKB-KW"/>
</dbReference>
<dbReference type="PANTHER" id="PTHR43798">
    <property type="entry name" value="MONOACYLGLYCEROL LIPASE"/>
    <property type="match status" value="1"/>
</dbReference>
<keyword evidence="2" id="KW-0378">Hydrolase</keyword>
<dbReference type="RefSeq" id="WP_344238899.1">
    <property type="nucleotide sequence ID" value="NZ_BAAAHH010000005.1"/>
</dbReference>
<comment type="caution">
    <text evidence="2">The sequence shown here is derived from an EMBL/GenBank/DDBJ whole genome shotgun (WGS) entry which is preliminary data.</text>
</comment>
<dbReference type="PRINTS" id="PR00111">
    <property type="entry name" value="ABHYDROLASE"/>
</dbReference>
<dbReference type="InterPro" id="IPR029058">
    <property type="entry name" value="AB_hydrolase_fold"/>
</dbReference>
<dbReference type="EMBL" id="BAAAHH010000005">
    <property type="protein sequence ID" value="GAA0945241.1"/>
    <property type="molecule type" value="Genomic_DNA"/>
</dbReference>
<dbReference type="SUPFAM" id="SSF53474">
    <property type="entry name" value="alpha/beta-Hydrolases"/>
    <property type="match status" value="1"/>
</dbReference>
<keyword evidence="3" id="KW-1185">Reference proteome</keyword>
<dbReference type="Proteomes" id="UP001500665">
    <property type="component" value="Unassembled WGS sequence"/>
</dbReference>
<reference evidence="2 3" key="1">
    <citation type="journal article" date="2019" name="Int. J. Syst. Evol. Microbiol.">
        <title>The Global Catalogue of Microorganisms (GCM) 10K type strain sequencing project: providing services to taxonomists for standard genome sequencing and annotation.</title>
        <authorList>
            <consortium name="The Broad Institute Genomics Platform"/>
            <consortium name="The Broad Institute Genome Sequencing Center for Infectious Disease"/>
            <person name="Wu L."/>
            <person name="Ma J."/>
        </authorList>
    </citation>
    <scope>NUCLEOTIDE SEQUENCE [LARGE SCALE GENOMIC DNA]</scope>
    <source>
        <strain evidence="2 3">JCM 10696</strain>
    </source>
</reference>
<dbReference type="Gene3D" id="3.40.50.1820">
    <property type="entry name" value="alpha/beta hydrolase"/>
    <property type="match status" value="1"/>
</dbReference>
<feature type="domain" description="AB hydrolase-1" evidence="1">
    <location>
        <begin position="12"/>
        <end position="244"/>
    </location>
</feature>